<feature type="chain" id="PRO_5018038410" description="TNFR-Cys domain-containing protein" evidence="1">
    <location>
        <begin position="20"/>
        <end position="87"/>
    </location>
</feature>
<accession>A0A3L6N2L7</accession>
<proteinExistence type="predicted"/>
<name>A0A3L6N2L7_FUSOX</name>
<protein>
    <recommendedName>
        <fullName evidence="4">TNFR-Cys domain-containing protein</fullName>
    </recommendedName>
</protein>
<reference evidence="2 3" key="1">
    <citation type="journal article" date="2018" name="Sci. Rep.">
        <title>Characterisation of pathogen-specific regions and novel effector candidates in Fusarium oxysporum f. sp. cepae.</title>
        <authorList>
            <person name="Armitage A.D."/>
            <person name="Taylor A."/>
            <person name="Sobczyk M.K."/>
            <person name="Baxter L."/>
            <person name="Greenfield B.P."/>
            <person name="Bates H.J."/>
            <person name="Wilson F."/>
            <person name="Jackson A.C."/>
            <person name="Ott S."/>
            <person name="Harrison R.J."/>
            <person name="Clarkson J.P."/>
        </authorList>
    </citation>
    <scope>NUCLEOTIDE SEQUENCE [LARGE SCALE GENOMIC DNA]</scope>
    <source>
        <strain evidence="2 3">FoC_Fus2</strain>
    </source>
</reference>
<comment type="caution">
    <text evidence="2">The sequence shown here is derived from an EMBL/GenBank/DDBJ whole genome shotgun (WGS) entry which is preliminary data.</text>
</comment>
<keyword evidence="1" id="KW-0732">Signal</keyword>
<gene>
    <name evidence="2" type="ORF">BFJ65_g14790</name>
</gene>
<evidence type="ECO:0000256" key="1">
    <source>
        <dbReference type="SAM" id="SignalP"/>
    </source>
</evidence>
<sequence>MKPSSVFISWLASAAFAQGKVISNCVLCSDSQTTESCFQCAIGYGCSAGTCQGLLNCVDCRAKRGDDCRRCQNLVGSNCHNSFTCAA</sequence>
<evidence type="ECO:0000313" key="2">
    <source>
        <dbReference type="EMBL" id="RKK10794.1"/>
    </source>
</evidence>
<dbReference type="AlphaFoldDB" id="A0A3L6N2L7"/>
<organism evidence="2 3">
    <name type="scientific">Fusarium oxysporum f. sp. cepae</name>
    <dbReference type="NCBI Taxonomy" id="396571"/>
    <lineage>
        <taxon>Eukaryota</taxon>
        <taxon>Fungi</taxon>
        <taxon>Dikarya</taxon>
        <taxon>Ascomycota</taxon>
        <taxon>Pezizomycotina</taxon>
        <taxon>Sordariomycetes</taxon>
        <taxon>Hypocreomycetidae</taxon>
        <taxon>Hypocreales</taxon>
        <taxon>Nectriaceae</taxon>
        <taxon>Fusarium</taxon>
        <taxon>Fusarium oxysporum species complex</taxon>
    </lineage>
</organism>
<dbReference type="EMBL" id="MRCU01000010">
    <property type="protein sequence ID" value="RKK10794.1"/>
    <property type="molecule type" value="Genomic_DNA"/>
</dbReference>
<evidence type="ECO:0008006" key="4">
    <source>
        <dbReference type="Google" id="ProtNLM"/>
    </source>
</evidence>
<evidence type="ECO:0000313" key="3">
    <source>
        <dbReference type="Proteomes" id="UP000270866"/>
    </source>
</evidence>
<feature type="signal peptide" evidence="1">
    <location>
        <begin position="1"/>
        <end position="19"/>
    </location>
</feature>
<dbReference type="Proteomes" id="UP000270866">
    <property type="component" value="Unassembled WGS sequence"/>
</dbReference>